<protein>
    <recommendedName>
        <fullName evidence="3">Sulfatase N-terminal domain-containing protein</fullName>
    </recommendedName>
</protein>
<dbReference type="EMBL" id="JAGDFL010000204">
    <property type="protein sequence ID" value="KAG7395480.1"/>
    <property type="molecule type" value="Genomic_DNA"/>
</dbReference>
<keyword evidence="2" id="KW-1133">Transmembrane helix</keyword>
<dbReference type="OrthoDB" id="103349at2759"/>
<feature type="transmembrane region" description="Helical" evidence="2">
    <location>
        <begin position="155"/>
        <end position="184"/>
    </location>
</feature>
<dbReference type="InterPro" id="IPR000917">
    <property type="entry name" value="Sulfatase_N"/>
</dbReference>
<evidence type="ECO:0000259" key="3">
    <source>
        <dbReference type="Pfam" id="PF00884"/>
    </source>
</evidence>
<feature type="transmembrane region" description="Helical" evidence="2">
    <location>
        <begin position="329"/>
        <end position="349"/>
    </location>
</feature>
<keyword evidence="5" id="KW-1185">Reference proteome</keyword>
<feature type="transmembrane region" description="Helical" evidence="2">
    <location>
        <begin position="59"/>
        <end position="79"/>
    </location>
</feature>
<organism evidence="4 5">
    <name type="scientific">Phytophthora boehmeriae</name>
    <dbReference type="NCBI Taxonomy" id="109152"/>
    <lineage>
        <taxon>Eukaryota</taxon>
        <taxon>Sar</taxon>
        <taxon>Stramenopiles</taxon>
        <taxon>Oomycota</taxon>
        <taxon>Peronosporomycetes</taxon>
        <taxon>Peronosporales</taxon>
        <taxon>Peronosporaceae</taxon>
        <taxon>Phytophthora</taxon>
    </lineage>
</organism>
<name>A0A8T1WV02_9STRA</name>
<accession>A0A8T1WV02</accession>
<dbReference type="Pfam" id="PF00884">
    <property type="entry name" value="Sulfatase"/>
    <property type="match status" value="1"/>
</dbReference>
<evidence type="ECO:0000313" key="4">
    <source>
        <dbReference type="EMBL" id="KAG7395480.1"/>
    </source>
</evidence>
<dbReference type="PANTHER" id="PTHR43751">
    <property type="entry name" value="SULFATASE"/>
    <property type="match status" value="1"/>
</dbReference>
<feature type="domain" description="Sulfatase N-terminal" evidence="3">
    <location>
        <begin position="431"/>
        <end position="760"/>
    </location>
</feature>
<keyword evidence="2" id="KW-0812">Transmembrane</keyword>
<proteinExistence type="predicted"/>
<reference evidence="4" key="1">
    <citation type="submission" date="2021-02" db="EMBL/GenBank/DDBJ databases">
        <authorList>
            <person name="Palmer J.M."/>
        </authorList>
    </citation>
    <scope>NUCLEOTIDE SEQUENCE</scope>
    <source>
        <strain evidence="4">SCRP23</strain>
    </source>
</reference>
<dbReference type="InterPro" id="IPR052701">
    <property type="entry name" value="GAG_Ulvan_Degrading_Sulfatases"/>
</dbReference>
<comment type="caution">
    <text evidence="4">The sequence shown here is derived from an EMBL/GenBank/DDBJ whole genome shotgun (WGS) entry which is preliminary data.</text>
</comment>
<dbReference type="PANTHER" id="PTHR43751:SF3">
    <property type="entry name" value="SULFATASE N-TERMINAL DOMAIN-CONTAINING PROTEIN"/>
    <property type="match status" value="1"/>
</dbReference>
<dbReference type="Proteomes" id="UP000693981">
    <property type="component" value="Unassembled WGS sequence"/>
</dbReference>
<evidence type="ECO:0000256" key="2">
    <source>
        <dbReference type="SAM" id="Phobius"/>
    </source>
</evidence>
<dbReference type="CDD" id="cd16015">
    <property type="entry name" value="LTA_synthase"/>
    <property type="match status" value="1"/>
</dbReference>
<gene>
    <name evidence="4" type="ORF">PHYBOEH_003710</name>
</gene>
<sequence length="870" mass="98959">MERPGLLQRGPKQCDLPEPESQGLIGNDEDVDHDKKRTKLKSIKTLRIKTPADLWSRPWIGWGFVYMTTLVVFSSYRYIAFKDLFRMYSSKKDRISGLKVGGALALGFLEDFVCATYLAIVLWLFDVAKRTVCKQCKRRADKVFDVSEKRKYVTAWIFAGPATFFVSWLLFFVMMVPFASDLLLVRMRELRFKPEFVTYFIAERDYFSAAPISREEVIVGLVNAAALAIAATFFAVMRTWAPWTDLTRWNPVQEVSNFVVFSNTTDTTLENNSMDVADSASSVRLDIDEEVLDAASPSLLDSSFSDEDTAKLLPAKVDRTIHTPRHRRAADVAVILFGLFAFPALLVALCNACTPLIGYTALNASLNELFGHALQPHSKYSTLKTGQPWVETFIHETEEHTLFGNDSLYRRTTGFHGDLAFDIDINPEDPPNVVVIAVESFRYHDSRFIVGDDDPSNLFKGTDMTITPNFDKWAKRGVTFRNMWSSSPSSRTLESVLFAQIPYNNVAKTGVTGGKNDTALAGFPQLFTAKGYENYFTTGSMLDYDGWDIFLDTHGFDDIWSCYKMMRYAEDKYGFTSEMWDGDEARGFPWGIHDDVAFQVLGDLLVNKTRAQSERMAKAEPKNPLFLMHYTISSHEPFHRRPKWYDDAEKPDFSALYEGNFHEDYVRDYLEIRYFTDMELGKFMDRMKEEGVLDNTIVVILGDHGRAPEVPNSDTRAESVTRVPCTIIAEGRLGDSVGLVIDDAVEQYDLLNTMADITGVPEGGFLQDGVGRSLKRSVPFGERVVFSNNPSYKMSVVRGHKRLQYDSVTDSVLLHDVDMDHDMNNDLFPDLSPEDQEEWEIWRDNGRRIDAYFLKRWDQKCLLAANCTDS</sequence>
<evidence type="ECO:0000313" key="5">
    <source>
        <dbReference type="Proteomes" id="UP000693981"/>
    </source>
</evidence>
<keyword evidence="2" id="KW-0472">Membrane</keyword>
<evidence type="ECO:0000256" key="1">
    <source>
        <dbReference type="SAM" id="MobiDB-lite"/>
    </source>
</evidence>
<feature type="region of interest" description="Disordered" evidence="1">
    <location>
        <begin position="1"/>
        <end position="31"/>
    </location>
</feature>
<feature type="transmembrane region" description="Helical" evidence="2">
    <location>
        <begin position="100"/>
        <end position="125"/>
    </location>
</feature>
<dbReference type="AlphaFoldDB" id="A0A8T1WV02"/>